<evidence type="ECO:0000313" key="17">
    <source>
        <dbReference type="Proteomes" id="UP000247515"/>
    </source>
</evidence>
<evidence type="ECO:0000313" key="15">
    <source>
        <dbReference type="EMBL" id="SEI80409.1"/>
    </source>
</evidence>
<evidence type="ECO:0000313" key="14">
    <source>
        <dbReference type="EMBL" id="PXX19612.1"/>
    </source>
</evidence>
<evidence type="ECO:0000256" key="11">
    <source>
        <dbReference type="ARBA" id="ARBA00023136"/>
    </source>
</evidence>
<dbReference type="OrthoDB" id="197262at2"/>
<evidence type="ECO:0000313" key="16">
    <source>
        <dbReference type="Proteomes" id="UP000183529"/>
    </source>
</evidence>
<name>A0A1A5X1D6_9BURK</name>
<keyword evidence="6 12" id="KW-0812">Transmembrane</keyword>
<dbReference type="InterPro" id="IPR000516">
    <property type="entry name" value="Ni-dep_Hydgase_cyt-B"/>
</dbReference>
<feature type="transmembrane region" description="Helical" evidence="12">
    <location>
        <begin position="146"/>
        <end position="169"/>
    </location>
</feature>
<dbReference type="Proteomes" id="UP000247515">
    <property type="component" value="Unassembled WGS sequence"/>
</dbReference>
<proteinExistence type="inferred from homology"/>
<dbReference type="InterPro" id="IPR051542">
    <property type="entry name" value="Hydrogenase_cytochrome"/>
</dbReference>
<dbReference type="InterPro" id="IPR011577">
    <property type="entry name" value="Cyt_b561_bac/Ni-Hgenase"/>
</dbReference>
<evidence type="ECO:0000256" key="6">
    <source>
        <dbReference type="ARBA" id="ARBA00022692"/>
    </source>
</evidence>
<comment type="subcellular location">
    <subcellularLocation>
        <location evidence="1">Cell membrane</location>
        <topology evidence="1">Multi-pass membrane protein</topology>
    </subcellularLocation>
</comment>
<dbReference type="SUPFAM" id="SSF81342">
    <property type="entry name" value="Transmembrane di-heme cytochromes"/>
    <property type="match status" value="1"/>
</dbReference>
<evidence type="ECO:0000256" key="5">
    <source>
        <dbReference type="ARBA" id="ARBA00022617"/>
    </source>
</evidence>
<feature type="transmembrane region" description="Helical" evidence="12">
    <location>
        <begin position="37"/>
        <end position="56"/>
    </location>
</feature>
<dbReference type="PANTHER" id="PTHR30485:SF0">
    <property type="entry name" value="NI_FE-HYDROGENASE 1 B-TYPE CYTOCHROME SUBUNIT-RELATED"/>
    <property type="match status" value="1"/>
</dbReference>
<dbReference type="GO" id="GO:0022904">
    <property type="term" value="P:respiratory electron transport chain"/>
    <property type="evidence" value="ECO:0007669"/>
    <property type="project" value="InterPro"/>
</dbReference>
<dbReference type="PANTHER" id="PTHR30485">
    <property type="entry name" value="NI/FE-HYDROGENASE 1 B-TYPE CYTOCHROME SUBUNIT"/>
    <property type="match status" value="1"/>
</dbReference>
<reference evidence="14 17" key="2">
    <citation type="submission" date="2018-05" db="EMBL/GenBank/DDBJ databases">
        <title>Genomic Encyclopedia of Type Strains, Phase IV (KMG-V): Genome sequencing to study the core and pangenomes of soil and plant-associated prokaryotes.</title>
        <authorList>
            <person name="Whitman W."/>
        </authorList>
    </citation>
    <scope>NUCLEOTIDE SEQUENCE [LARGE SCALE GENOMIC DNA]</scope>
    <source>
        <strain evidence="14 17">SIr-6563</strain>
    </source>
</reference>
<gene>
    <name evidence="14" type="ORF">C7400_10236</name>
    <name evidence="15" type="ORF">SAMN05216550_10137</name>
</gene>
<comment type="similarity">
    <text evidence="2">Belongs to the HupC/HyaC/HydC family.</text>
</comment>
<dbReference type="GO" id="GO:0020037">
    <property type="term" value="F:heme binding"/>
    <property type="evidence" value="ECO:0007669"/>
    <property type="project" value="TreeGrafter"/>
</dbReference>
<dbReference type="GeneID" id="61305188"/>
<keyword evidence="11 12" id="KW-0472">Membrane</keyword>
<dbReference type="NCBIfam" id="TIGR02125">
    <property type="entry name" value="CytB-hydogenase"/>
    <property type="match status" value="1"/>
</dbReference>
<dbReference type="AlphaFoldDB" id="A0A1A5X1D6"/>
<keyword evidence="7" id="KW-0479">Metal-binding</keyword>
<dbReference type="Proteomes" id="UP000183529">
    <property type="component" value="Unassembled WGS sequence"/>
</dbReference>
<dbReference type="GO" id="GO:0009055">
    <property type="term" value="F:electron transfer activity"/>
    <property type="evidence" value="ECO:0007669"/>
    <property type="project" value="InterPro"/>
</dbReference>
<evidence type="ECO:0000256" key="3">
    <source>
        <dbReference type="ARBA" id="ARBA00022448"/>
    </source>
</evidence>
<keyword evidence="5" id="KW-0349">Heme</keyword>
<accession>A0A1A5X1D6</accession>
<evidence type="ECO:0000256" key="7">
    <source>
        <dbReference type="ARBA" id="ARBA00022723"/>
    </source>
</evidence>
<evidence type="ECO:0000256" key="2">
    <source>
        <dbReference type="ARBA" id="ARBA00008622"/>
    </source>
</evidence>
<dbReference type="Pfam" id="PF01292">
    <property type="entry name" value="Ni_hydr_CYTB"/>
    <property type="match status" value="1"/>
</dbReference>
<keyword evidence="9 12" id="KW-1133">Transmembrane helix</keyword>
<reference evidence="15 16" key="1">
    <citation type="submission" date="2016-10" db="EMBL/GenBank/DDBJ databases">
        <authorList>
            <person name="Varghese N."/>
            <person name="Submissions S."/>
        </authorList>
    </citation>
    <scope>NUCLEOTIDE SEQUENCE [LARGE SCALE GENOMIC DNA]</scope>
    <source>
        <strain evidence="15 16">LMG 22274</strain>
    </source>
</reference>
<dbReference type="GO" id="GO:0005886">
    <property type="term" value="C:plasma membrane"/>
    <property type="evidence" value="ECO:0007669"/>
    <property type="project" value="UniProtKB-SubCell"/>
</dbReference>
<dbReference type="InterPro" id="IPR016174">
    <property type="entry name" value="Di-haem_cyt_TM"/>
</dbReference>
<protein>
    <submittedName>
        <fullName evidence="15">Ni/Fe-hydrogenase 1 B-type cytochrome subunit</fullName>
    </submittedName>
</protein>
<keyword evidence="3" id="KW-0813">Transport</keyword>
<evidence type="ECO:0000256" key="8">
    <source>
        <dbReference type="ARBA" id="ARBA00022982"/>
    </source>
</evidence>
<keyword evidence="4" id="KW-1003">Cell membrane</keyword>
<dbReference type="Gene3D" id="1.20.950.20">
    <property type="entry name" value="Transmembrane di-heme cytochromes, Chain C"/>
    <property type="match status" value="1"/>
</dbReference>
<dbReference type="PRINTS" id="PR00161">
    <property type="entry name" value="NIHGNASECYTB"/>
</dbReference>
<dbReference type="FunFam" id="1.20.950.20:FF:000003">
    <property type="entry name" value="Ni/Fe-hydrogenase 1 b-type cytochrome subunit"/>
    <property type="match status" value="1"/>
</dbReference>
<keyword evidence="17" id="KW-1185">Reference proteome</keyword>
<comment type="caution">
    <text evidence="15">The sequence shown here is derived from an EMBL/GenBank/DDBJ whole genome shotgun (WGS) entry which is preliminary data.</text>
</comment>
<evidence type="ECO:0000256" key="10">
    <source>
        <dbReference type="ARBA" id="ARBA00023004"/>
    </source>
</evidence>
<evidence type="ECO:0000256" key="9">
    <source>
        <dbReference type="ARBA" id="ARBA00022989"/>
    </source>
</evidence>
<dbReference type="EMBL" id="FNZM01000001">
    <property type="protein sequence ID" value="SEI80409.1"/>
    <property type="molecule type" value="Genomic_DNA"/>
</dbReference>
<feature type="transmembrane region" description="Helical" evidence="12">
    <location>
        <begin position="76"/>
        <end position="101"/>
    </location>
</feature>
<keyword evidence="10" id="KW-0408">Iron</keyword>
<evidence type="ECO:0000256" key="4">
    <source>
        <dbReference type="ARBA" id="ARBA00022475"/>
    </source>
</evidence>
<evidence type="ECO:0000256" key="12">
    <source>
        <dbReference type="SAM" id="Phobius"/>
    </source>
</evidence>
<dbReference type="EMBL" id="QJJV01000002">
    <property type="protein sequence ID" value="PXX19612.1"/>
    <property type="molecule type" value="Genomic_DNA"/>
</dbReference>
<dbReference type="PROSITE" id="PS00883">
    <property type="entry name" value="NI_HGENASE_CYTB_2"/>
    <property type="match status" value="1"/>
</dbReference>
<keyword evidence="8" id="KW-0249">Electron transport</keyword>
<feature type="domain" description="Cytochrome b561 bacterial/Ni-hydrogenase" evidence="13">
    <location>
        <begin position="30"/>
        <end position="237"/>
    </location>
</feature>
<organism evidence="15 16">
    <name type="scientific">Paraburkholderia tropica</name>
    <dbReference type="NCBI Taxonomy" id="92647"/>
    <lineage>
        <taxon>Bacteria</taxon>
        <taxon>Pseudomonadati</taxon>
        <taxon>Pseudomonadota</taxon>
        <taxon>Betaproteobacteria</taxon>
        <taxon>Burkholderiales</taxon>
        <taxon>Burkholderiaceae</taxon>
        <taxon>Paraburkholderia</taxon>
    </lineage>
</organism>
<evidence type="ECO:0000259" key="13">
    <source>
        <dbReference type="Pfam" id="PF01292"/>
    </source>
</evidence>
<sequence length="243" mass="27871">MSRQKQLKTYSFDGNAPAEFEGKRVTSVYVYQAPVRLWHWLTVLAVIVLTGTGFLIGKPVFPTLSGEASAHFMMGWLRFAHFTAGYVLAVGLVFRVCWAFFGNHFSREIFLVPVWDPQWWRELFYEFRWYLFLARYPKKYVGHNPLGQLAMCGFFIVAVLMCVSGFALYGEGLGTTSWASHTFGWVISLVGGNSLALHSWHRLGMWSIVLFVMIHVYAAIREDIMSKQSMISTMISGFRMFKN</sequence>
<feature type="transmembrane region" description="Helical" evidence="12">
    <location>
        <begin position="203"/>
        <end position="220"/>
    </location>
</feature>
<dbReference type="GO" id="GO:0005506">
    <property type="term" value="F:iron ion binding"/>
    <property type="evidence" value="ECO:0007669"/>
    <property type="project" value="InterPro"/>
</dbReference>
<evidence type="ECO:0000256" key="1">
    <source>
        <dbReference type="ARBA" id="ARBA00004651"/>
    </source>
</evidence>
<dbReference type="RefSeq" id="WP_065065323.1">
    <property type="nucleotide sequence ID" value="NZ_CADFGN010000005.1"/>
</dbReference>